<feature type="domain" description="HTH merR-type" evidence="5">
    <location>
        <begin position="5"/>
        <end position="75"/>
    </location>
</feature>
<dbReference type="eggNOG" id="COG0789">
    <property type="taxonomic scope" value="Bacteria"/>
</dbReference>
<keyword evidence="3" id="KW-0238">DNA-binding</keyword>
<reference evidence="6 7" key="1">
    <citation type="submission" date="2014-04" db="EMBL/GenBank/DDBJ databases">
        <title>Draft Genome Sequence of Synergistes jonesii.</title>
        <authorList>
            <person name="Coil D.A."/>
            <person name="Eisen J.A."/>
            <person name="Holland-Moritz H.E."/>
        </authorList>
    </citation>
    <scope>NUCLEOTIDE SEQUENCE [LARGE SCALE GENOMIC DNA]</scope>
    <source>
        <strain evidence="6 7">78-1</strain>
    </source>
</reference>
<evidence type="ECO:0000256" key="4">
    <source>
        <dbReference type="ARBA" id="ARBA00023163"/>
    </source>
</evidence>
<dbReference type="Pfam" id="PF13411">
    <property type="entry name" value="MerR_1"/>
    <property type="match status" value="1"/>
</dbReference>
<proteinExistence type="predicted"/>
<dbReference type="EMBL" id="JMKI01000002">
    <property type="protein sequence ID" value="KEJ93586.1"/>
    <property type="molecule type" value="Genomic_DNA"/>
</dbReference>
<evidence type="ECO:0000259" key="5">
    <source>
        <dbReference type="PROSITE" id="PS50937"/>
    </source>
</evidence>
<dbReference type="RefSeq" id="WP_141730452.1">
    <property type="nucleotide sequence ID" value="NZ_CAMETI010000031.1"/>
</dbReference>
<evidence type="ECO:0000256" key="2">
    <source>
        <dbReference type="ARBA" id="ARBA00023015"/>
    </source>
</evidence>
<evidence type="ECO:0000313" key="6">
    <source>
        <dbReference type="EMBL" id="KEJ93586.1"/>
    </source>
</evidence>
<dbReference type="GeneID" id="90982475"/>
<organism evidence="6 7">
    <name type="scientific">Synergistes jonesii</name>
    <dbReference type="NCBI Taxonomy" id="2754"/>
    <lineage>
        <taxon>Bacteria</taxon>
        <taxon>Thermotogati</taxon>
        <taxon>Synergistota</taxon>
        <taxon>Synergistia</taxon>
        <taxon>Synergistales</taxon>
        <taxon>Synergistaceae</taxon>
        <taxon>Synergistes</taxon>
    </lineage>
</organism>
<dbReference type="Gene3D" id="1.10.1660.10">
    <property type="match status" value="1"/>
</dbReference>
<dbReference type="Proteomes" id="UP000027665">
    <property type="component" value="Unassembled WGS sequence"/>
</dbReference>
<dbReference type="PANTHER" id="PTHR30204">
    <property type="entry name" value="REDOX-CYCLING DRUG-SENSING TRANSCRIPTIONAL ACTIVATOR SOXR"/>
    <property type="match status" value="1"/>
</dbReference>
<dbReference type="PROSITE" id="PS50937">
    <property type="entry name" value="HTH_MERR_2"/>
    <property type="match status" value="1"/>
</dbReference>
<keyword evidence="1" id="KW-0678">Repressor</keyword>
<dbReference type="PANTHER" id="PTHR30204:SF69">
    <property type="entry name" value="MERR-FAMILY TRANSCRIPTIONAL REGULATOR"/>
    <property type="match status" value="1"/>
</dbReference>
<dbReference type="GO" id="GO:0003700">
    <property type="term" value="F:DNA-binding transcription factor activity"/>
    <property type="evidence" value="ECO:0007669"/>
    <property type="project" value="InterPro"/>
</dbReference>
<name>A0A073IVX3_9BACT</name>
<dbReference type="Gene3D" id="3.20.80.10">
    <property type="entry name" value="Regulatory factor, effector binding domain"/>
    <property type="match status" value="1"/>
</dbReference>
<dbReference type="InterPro" id="IPR000551">
    <property type="entry name" value="MerR-type_HTH_dom"/>
</dbReference>
<dbReference type="SMART" id="SM00422">
    <property type="entry name" value="HTH_MERR"/>
    <property type="match status" value="1"/>
</dbReference>
<dbReference type="InterPro" id="IPR047057">
    <property type="entry name" value="MerR_fam"/>
</dbReference>
<dbReference type="GO" id="GO:0003677">
    <property type="term" value="F:DNA binding"/>
    <property type="evidence" value="ECO:0007669"/>
    <property type="project" value="UniProtKB-KW"/>
</dbReference>
<accession>A0A073IVX3</accession>
<protein>
    <submittedName>
        <fullName evidence="6">MerR family transcriptional regulator</fullName>
    </submittedName>
</protein>
<dbReference type="SUPFAM" id="SSF46955">
    <property type="entry name" value="Putative DNA-binding domain"/>
    <property type="match status" value="1"/>
</dbReference>
<evidence type="ECO:0000313" key="7">
    <source>
        <dbReference type="Proteomes" id="UP000027665"/>
    </source>
</evidence>
<evidence type="ECO:0000256" key="1">
    <source>
        <dbReference type="ARBA" id="ARBA00022491"/>
    </source>
</evidence>
<dbReference type="AlphaFoldDB" id="A0A073IVX3"/>
<dbReference type="OrthoDB" id="6399at2"/>
<comment type="caution">
    <text evidence="6">The sequence shown here is derived from an EMBL/GenBank/DDBJ whole genome shotgun (WGS) entry which is preliminary data.</text>
</comment>
<dbReference type="InterPro" id="IPR009061">
    <property type="entry name" value="DNA-bd_dom_put_sf"/>
</dbReference>
<dbReference type="InterPro" id="IPR011256">
    <property type="entry name" value="Reg_factor_effector_dom_sf"/>
</dbReference>
<dbReference type="STRING" id="2754.EH55_02100"/>
<sequence>MRHNLLSIGQMAKLNHTTVPTLRLYDRLGLLRPCYTDPATSYRYYDIKQNARYDMIRYMKELGMGLTEIQTVLSKEDVQLIESILIKKREHIFAEIRRLRVQRDAVTRAISNIEHYRKAPTEGVTSLEYIDQRKIYAIPARKNFYEHDIDSYEEVLSDLRSRMTERELPQVYYYNVGTSIKEADFLAQRFVAADLFAFVDEHFPPLPEIRALESGMYACIYTDSYDEEIPCAKKLLEFCRANEYQISGDYICEILTEFNVFNKEQRSMFMRLQVPVSFEIKI</sequence>
<gene>
    <name evidence="6" type="ORF">EH55_02100</name>
</gene>
<keyword evidence="2" id="KW-0805">Transcription regulation</keyword>
<dbReference type="SUPFAM" id="SSF55136">
    <property type="entry name" value="Probable bacterial effector-binding domain"/>
    <property type="match status" value="1"/>
</dbReference>
<keyword evidence="4" id="KW-0804">Transcription</keyword>
<evidence type="ECO:0000256" key="3">
    <source>
        <dbReference type="ARBA" id="ARBA00023125"/>
    </source>
</evidence>
<keyword evidence="7" id="KW-1185">Reference proteome</keyword>